<dbReference type="AlphaFoldDB" id="A0ABD0JBC4"/>
<gene>
    <name evidence="2" type="ORF">BaRGS_00036730</name>
</gene>
<feature type="compositionally biased region" description="Low complexity" evidence="1">
    <location>
        <begin position="27"/>
        <end position="55"/>
    </location>
</feature>
<name>A0ABD0JBC4_9CAEN</name>
<organism evidence="2 3">
    <name type="scientific">Batillaria attramentaria</name>
    <dbReference type="NCBI Taxonomy" id="370345"/>
    <lineage>
        <taxon>Eukaryota</taxon>
        <taxon>Metazoa</taxon>
        <taxon>Spiralia</taxon>
        <taxon>Lophotrochozoa</taxon>
        <taxon>Mollusca</taxon>
        <taxon>Gastropoda</taxon>
        <taxon>Caenogastropoda</taxon>
        <taxon>Sorbeoconcha</taxon>
        <taxon>Cerithioidea</taxon>
        <taxon>Batillariidae</taxon>
        <taxon>Batillaria</taxon>
    </lineage>
</organism>
<sequence length="102" mass="11151">MSVLSTVHTTDGRPARVSPGPATCEETSGGNSSSSGRSASPTPGPSSSPKTPLTLSRKRREDQREPPAWFKEFSKKSLQLQETLVEESKRKNDLLEKLLEKL</sequence>
<feature type="region of interest" description="Disordered" evidence="1">
    <location>
        <begin position="1"/>
        <end position="70"/>
    </location>
</feature>
<evidence type="ECO:0000313" key="3">
    <source>
        <dbReference type="Proteomes" id="UP001519460"/>
    </source>
</evidence>
<keyword evidence="3" id="KW-1185">Reference proteome</keyword>
<reference evidence="2 3" key="1">
    <citation type="journal article" date="2023" name="Sci. Data">
        <title>Genome assembly of the Korean intertidal mud-creeper Batillaria attramentaria.</title>
        <authorList>
            <person name="Patra A.K."/>
            <person name="Ho P.T."/>
            <person name="Jun S."/>
            <person name="Lee S.J."/>
            <person name="Kim Y."/>
            <person name="Won Y.J."/>
        </authorList>
    </citation>
    <scope>NUCLEOTIDE SEQUENCE [LARGE SCALE GENOMIC DNA]</scope>
    <source>
        <strain evidence="2">Wonlab-2016</strain>
    </source>
</reference>
<dbReference type="Proteomes" id="UP001519460">
    <property type="component" value="Unassembled WGS sequence"/>
</dbReference>
<protein>
    <submittedName>
        <fullName evidence="2">Uncharacterized protein</fullName>
    </submittedName>
</protein>
<comment type="caution">
    <text evidence="2">The sequence shown here is derived from an EMBL/GenBank/DDBJ whole genome shotgun (WGS) entry which is preliminary data.</text>
</comment>
<evidence type="ECO:0000256" key="1">
    <source>
        <dbReference type="SAM" id="MobiDB-lite"/>
    </source>
</evidence>
<accession>A0ABD0JBC4</accession>
<evidence type="ECO:0000313" key="2">
    <source>
        <dbReference type="EMBL" id="KAK7468026.1"/>
    </source>
</evidence>
<dbReference type="EMBL" id="JACVVK020000525">
    <property type="protein sequence ID" value="KAK7468026.1"/>
    <property type="molecule type" value="Genomic_DNA"/>
</dbReference>
<proteinExistence type="predicted"/>